<evidence type="ECO:0000313" key="2">
    <source>
        <dbReference type="EMBL" id="AEB10790.1"/>
    </source>
</evidence>
<dbReference type="GO" id="GO:0003858">
    <property type="term" value="F:3-hydroxybutyrate dehydrogenase activity"/>
    <property type="evidence" value="ECO:0007669"/>
    <property type="project" value="UniProtKB-EC"/>
</dbReference>
<dbReference type="NCBIfam" id="NF009093">
    <property type="entry name" value="PRK12429.1"/>
    <property type="match status" value="1"/>
</dbReference>
<name>F2NNI0_MARHT</name>
<reference evidence="2 3" key="1">
    <citation type="journal article" date="2012" name="Stand. Genomic Sci.">
        <title>Complete genome sequence of the aerobic, heterotroph Marinithermus hydrothermalis type strain (T1(T)) from a deep-sea hydrothermal vent chimney.</title>
        <authorList>
            <person name="Copeland A."/>
            <person name="Gu W."/>
            <person name="Yasawong M."/>
            <person name="Lapidus A."/>
            <person name="Lucas S."/>
            <person name="Deshpande S."/>
            <person name="Pagani I."/>
            <person name="Tapia R."/>
            <person name="Cheng J.F."/>
            <person name="Goodwin L.A."/>
            <person name="Pitluck S."/>
            <person name="Liolios K."/>
            <person name="Ivanova N."/>
            <person name="Mavromatis K."/>
            <person name="Mikhailova N."/>
            <person name="Pati A."/>
            <person name="Chen A."/>
            <person name="Palaniappan K."/>
            <person name="Land M."/>
            <person name="Pan C."/>
            <person name="Brambilla E.M."/>
            <person name="Rohde M."/>
            <person name="Tindall B.J."/>
            <person name="Sikorski J."/>
            <person name="Goker M."/>
            <person name="Detter J.C."/>
            <person name="Bristow J."/>
            <person name="Eisen J.A."/>
            <person name="Markowitz V."/>
            <person name="Hugenholtz P."/>
            <person name="Kyrpides N.C."/>
            <person name="Klenk H.P."/>
            <person name="Woyke T."/>
        </authorList>
    </citation>
    <scope>NUCLEOTIDE SEQUENCE [LARGE SCALE GENOMIC DNA]</scope>
    <source>
        <strain evidence="3">DSM 14884 / JCM 11576 / T1</strain>
    </source>
</reference>
<dbReference type="PANTHER" id="PTHR42879">
    <property type="entry name" value="3-OXOACYL-(ACYL-CARRIER-PROTEIN) REDUCTASE"/>
    <property type="match status" value="1"/>
</dbReference>
<gene>
    <name evidence="2" type="ordered locus">Marky_0025</name>
</gene>
<dbReference type="KEGG" id="mhd:Marky_0025"/>
<dbReference type="InterPro" id="IPR011294">
    <property type="entry name" value="3-OHbutyrate_DH"/>
</dbReference>
<organism evidence="2 3">
    <name type="scientific">Marinithermus hydrothermalis (strain DSM 14884 / JCM 11576 / T1)</name>
    <dbReference type="NCBI Taxonomy" id="869210"/>
    <lineage>
        <taxon>Bacteria</taxon>
        <taxon>Thermotogati</taxon>
        <taxon>Deinococcota</taxon>
        <taxon>Deinococci</taxon>
        <taxon>Thermales</taxon>
        <taxon>Thermaceae</taxon>
        <taxon>Marinithermus</taxon>
    </lineage>
</organism>
<accession>F2NNI0</accession>
<dbReference type="EC" id="1.1.1.30" evidence="2"/>
<dbReference type="PANTHER" id="PTHR42879:SF2">
    <property type="entry name" value="3-OXOACYL-[ACYL-CARRIER-PROTEIN] REDUCTASE FABG"/>
    <property type="match status" value="1"/>
</dbReference>
<dbReference type="RefSeq" id="WP_013702845.1">
    <property type="nucleotide sequence ID" value="NC_015387.1"/>
</dbReference>
<dbReference type="Pfam" id="PF13561">
    <property type="entry name" value="adh_short_C2"/>
    <property type="match status" value="1"/>
</dbReference>
<comment type="similarity">
    <text evidence="1">Belongs to the short-chain dehydrogenases/reductases (SDR) family.</text>
</comment>
<dbReference type="AlphaFoldDB" id="F2NNI0"/>
<dbReference type="EMBL" id="CP002630">
    <property type="protein sequence ID" value="AEB10790.1"/>
    <property type="molecule type" value="Genomic_DNA"/>
</dbReference>
<dbReference type="PRINTS" id="PR00080">
    <property type="entry name" value="SDRFAMILY"/>
</dbReference>
<dbReference type="SUPFAM" id="SSF51735">
    <property type="entry name" value="NAD(P)-binding Rossmann-fold domains"/>
    <property type="match status" value="1"/>
</dbReference>
<dbReference type="NCBIfam" id="TIGR01963">
    <property type="entry name" value="PHB_DH"/>
    <property type="match status" value="1"/>
</dbReference>
<dbReference type="Proteomes" id="UP000007030">
    <property type="component" value="Chromosome"/>
</dbReference>
<keyword evidence="2" id="KW-0560">Oxidoreductase</keyword>
<keyword evidence="3" id="KW-1185">Reference proteome</keyword>
<evidence type="ECO:0000256" key="1">
    <source>
        <dbReference type="ARBA" id="ARBA00006484"/>
    </source>
</evidence>
<dbReference type="eggNOG" id="COG1028">
    <property type="taxonomic scope" value="Bacteria"/>
</dbReference>
<dbReference type="InterPro" id="IPR036291">
    <property type="entry name" value="NAD(P)-bd_dom_sf"/>
</dbReference>
<proteinExistence type="inferred from homology"/>
<dbReference type="InterPro" id="IPR002347">
    <property type="entry name" value="SDR_fam"/>
</dbReference>
<dbReference type="STRING" id="869210.Marky_0025"/>
<protein>
    <submittedName>
        <fullName evidence="2">3-hydroxybutyrate dehydrogenase</fullName>
        <ecNumber evidence="2">1.1.1.30</ecNumber>
    </submittedName>
</protein>
<dbReference type="OrthoDB" id="9803333at2"/>
<dbReference type="FunFam" id="3.40.50.720:FF:000084">
    <property type="entry name" value="Short-chain dehydrogenase reductase"/>
    <property type="match status" value="1"/>
</dbReference>
<evidence type="ECO:0000313" key="3">
    <source>
        <dbReference type="Proteomes" id="UP000007030"/>
    </source>
</evidence>
<dbReference type="Gene3D" id="3.40.50.720">
    <property type="entry name" value="NAD(P)-binding Rossmann-like Domain"/>
    <property type="match status" value="1"/>
</dbReference>
<dbReference type="PRINTS" id="PR00081">
    <property type="entry name" value="GDHRDH"/>
</dbReference>
<sequence length="253" mass="27319">MELKDKVALVTGAGSGIGRAIAEVFAREGAYVIVHDLKPEARAVAEAVGGAFVRADLGEMDAVRRLAEEALEVRGRVDVLVNNAGFQHVAPVEDFPEEVWVRMLQVMLTAPFQLTKYLLPGMKARGWGRILNIASVHGLVASPYKAAYIAAKHGLVGFTKTVAHEVGRYGITVNAICPAYVRTPLVEGQIAEQARIHGIAPEEVVERVMLEFAAIKRLIEPEEVAELAVFLASERGRSVTGSALTLDVGWTAR</sequence>
<dbReference type="HOGENOM" id="CLU_010194_1_0_0"/>
<dbReference type="InterPro" id="IPR050259">
    <property type="entry name" value="SDR"/>
</dbReference>